<feature type="domain" description="UspA" evidence="2">
    <location>
        <begin position="160"/>
        <end position="278"/>
    </location>
</feature>
<accession>A0A839SVN2</accession>
<dbReference type="EMBL" id="JACHXA010000003">
    <property type="protein sequence ID" value="MBB3065003.1"/>
    <property type="molecule type" value="Genomic_DNA"/>
</dbReference>
<dbReference type="CDD" id="cd00293">
    <property type="entry name" value="USP-like"/>
    <property type="match status" value="1"/>
</dbReference>
<evidence type="ECO:0000313" key="4">
    <source>
        <dbReference type="Proteomes" id="UP000581135"/>
    </source>
</evidence>
<evidence type="ECO:0000259" key="2">
    <source>
        <dbReference type="Pfam" id="PF00582"/>
    </source>
</evidence>
<organism evidence="3 4">
    <name type="scientific">Limibacillus halophilus</name>
    <dbReference type="NCBI Taxonomy" id="1579333"/>
    <lineage>
        <taxon>Bacteria</taxon>
        <taxon>Pseudomonadati</taxon>
        <taxon>Pseudomonadota</taxon>
        <taxon>Alphaproteobacteria</taxon>
        <taxon>Rhodospirillales</taxon>
        <taxon>Rhodovibrionaceae</taxon>
        <taxon>Limibacillus</taxon>
    </lineage>
</organism>
<evidence type="ECO:0000256" key="1">
    <source>
        <dbReference type="ARBA" id="ARBA00008791"/>
    </source>
</evidence>
<dbReference type="InterPro" id="IPR006016">
    <property type="entry name" value="UspA"/>
</dbReference>
<evidence type="ECO:0000313" key="3">
    <source>
        <dbReference type="EMBL" id="MBB3065003.1"/>
    </source>
</evidence>
<comment type="caution">
    <text evidence="3">The sequence shown here is derived from an EMBL/GenBank/DDBJ whole genome shotgun (WGS) entry which is preliminary data.</text>
</comment>
<keyword evidence="4" id="KW-1185">Reference proteome</keyword>
<reference evidence="3 4" key="1">
    <citation type="submission" date="2020-08" db="EMBL/GenBank/DDBJ databases">
        <title>Genomic Encyclopedia of Type Strains, Phase III (KMG-III): the genomes of soil and plant-associated and newly described type strains.</title>
        <authorList>
            <person name="Whitman W."/>
        </authorList>
    </citation>
    <scope>NUCLEOTIDE SEQUENCE [LARGE SCALE GENOMIC DNA]</scope>
    <source>
        <strain evidence="3 4">CECT 8803</strain>
    </source>
</reference>
<dbReference type="Proteomes" id="UP000581135">
    <property type="component" value="Unassembled WGS sequence"/>
</dbReference>
<proteinExistence type="inferred from homology"/>
<dbReference type="Gene3D" id="3.40.50.12370">
    <property type="match status" value="1"/>
</dbReference>
<dbReference type="Pfam" id="PF00582">
    <property type="entry name" value="Usp"/>
    <property type="match status" value="1"/>
</dbReference>
<sequence length="280" mass="30241">MLRRILVSVSHSPAAAAQSRIAVELARQHNAKITGCAIVDVDRIGMVGPAPVGAFSYRVRLIEARLRDATKDANDSLIALGDECKRANVVYQAVSLRGDTDETLSSVWRFQDLALIPTRPWSPGERNADDVAAVLHLIAMGLRPMLAVPEQSEWKPASTLVALSGSLDSAKAFKQFVQSDLCPDANLHLVTAGKPKSGESPDRLLDKAEAYAIDHGFKVSKSSLPSGSDRTTTLLEEAERVDAGVIVIGSSYRRFLAFEQFGSHATGILERSKVPVFVSH</sequence>
<protein>
    <submittedName>
        <fullName evidence="3">Nucleotide-binding universal stress UspA family protein</fullName>
    </submittedName>
</protein>
<dbReference type="PANTHER" id="PTHR46268">
    <property type="entry name" value="STRESS RESPONSE PROTEIN NHAX"/>
    <property type="match status" value="1"/>
</dbReference>
<name>A0A839SVN2_9PROT</name>
<gene>
    <name evidence="3" type="ORF">FHR98_001282</name>
</gene>
<comment type="similarity">
    <text evidence="1">Belongs to the universal stress protein A family.</text>
</comment>
<dbReference type="RefSeq" id="WP_183415819.1">
    <property type="nucleotide sequence ID" value="NZ_JACHXA010000003.1"/>
</dbReference>
<dbReference type="AlphaFoldDB" id="A0A839SVN2"/>
<dbReference type="SUPFAM" id="SSF52402">
    <property type="entry name" value="Adenine nucleotide alpha hydrolases-like"/>
    <property type="match status" value="2"/>
</dbReference>
<dbReference type="PANTHER" id="PTHR46268:SF6">
    <property type="entry name" value="UNIVERSAL STRESS PROTEIN UP12"/>
    <property type="match status" value="1"/>
</dbReference>